<dbReference type="Proteomes" id="UP000262825">
    <property type="component" value="Unassembled WGS sequence"/>
</dbReference>
<evidence type="ECO:0000256" key="4">
    <source>
        <dbReference type="ARBA" id="ARBA00022741"/>
    </source>
</evidence>
<comment type="subcellular location">
    <subcellularLocation>
        <location evidence="1">Mitochondrion</location>
    </subcellularLocation>
</comment>
<dbReference type="InterPro" id="IPR018948">
    <property type="entry name" value="GTP-bd_TrmE_N"/>
</dbReference>
<dbReference type="InterPro" id="IPR031168">
    <property type="entry name" value="G_TrmE"/>
</dbReference>
<dbReference type="SUPFAM" id="SSF52540">
    <property type="entry name" value="P-loop containing nucleoside triphosphate hydrolases"/>
    <property type="match status" value="1"/>
</dbReference>
<dbReference type="PROSITE" id="PS51709">
    <property type="entry name" value="G_TRME"/>
    <property type="match status" value="1"/>
</dbReference>
<dbReference type="InterPro" id="IPR027417">
    <property type="entry name" value="P-loop_NTPase"/>
</dbReference>
<proteinExistence type="inferred from homology"/>
<keyword evidence="9" id="KW-1185">Reference proteome</keyword>
<dbReference type="GO" id="GO:0005525">
    <property type="term" value="F:GTP binding"/>
    <property type="evidence" value="ECO:0007669"/>
    <property type="project" value="UniProtKB-KW"/>
</dbReference>
<dbReference type="GO" id="GO:0030488">
    <property type="term" value="P:tRNA methylation"/>
    <property type="evidence" value="ECO:0007669"/>
    <property type="project" value="TreeGrafter"/>
</dbReference>
<keyword evidence="3 6" id="KW-0819">tRNA processing</keyword>
<gene>
    <name evidence="8" type="ORF">SCODWIG_00111</name>
</gene>
<organism evidence="8 9">
    <name type="scientific">Saccharomycodes ludwigii</name>
    <dbReference type="NCBI Taxonomy" id="36035"/>
    <lineage>
        <taxon>Eukaryota</taxon>
        <taxon>Fungi</taxon>
        <taxon>Dikarya</taxon>
        <taxon>Ascomycota</taxon>
        <taxon>Saccharomycotina</taxon>
        <taxon>Saccharomycetes</taxon>
        <taxon>Saccharomycodales</taxon>
        <taxon>Saccharomycodaceae</taxon>
        <taxon>Saccharomycodes</taxon>
    </lineage>
</organism>
<dbReference type="CDD" id="cd14858">
    <property type="entry name" value="TrmE_N"/>
    <property type="match status" value="1"/>
</dbReference>
<keyword evidence="5 6" id="KW-0342">GTP-binding</keyword>
<dbReference type="AlphaFoldDB" id="A0A376B2I9"/>
<dbReference type="HAMAP" id="MF_00379">
    <property type="entry name" value="GTPase_MnmE"/>
    <property type="match status" value="1"/>
</dbReference>
<comment type="similarity">
    <text evidence="2 6">Belongs to the TRAFAC class TrmE-Era-EngA-EngB-Septin-like GTPase superfamily. TrmE GTPase family.</text>
</comment>
<evidence type="ECO:0000256" key="2">
    <source>
        <dbReference type="ARBA" id="ARBA00011043"/>
    </source>
</evidence>
<dbReference type="NCBIfam" id="NF003661">
    <property type="entry name" value="PRK05291.1-3"/>
    <property type="match status" value="1"/>
</dbReference>
<dbReference type="PANTHER" id="PTHR42714">
    <property type="entry name" value="TRNA MODIFICATION GTPASE GTPBP3"/>
    <property type="match status" value="1"/>
</dbReference>
<dbReference type="OrthoDB" id="188276at2759"/>
<evidence type="ECO:0000256" key="1">
    <source>
        <dbReference type="ARBA" id="ARBA00004173"/>
    </source>
</evidence>
<keyword evidence="4 6" id="KW-0547">Nucleotide-binding</keyword>
<dbReference type="InterPro" id="IPR027266">
    <property type="entry name" value="TrmE/GcvT-like"/>
</dbReference>
<dbReference type="InterPro" id="IPR005225">
    <property type="entry name" value="Small_GTP-bd"/>
</dbReference>
<sequence length="489" mass="53517">MHRSLTSYLPTIYALSTPPGQRSAIAVIRISGAKAKYIYHKLTKSKAAPIPRRASLRKIYEPQKNGKLLDQALVLFFEEPKTFTGEDILEVHLHGGKAVTNGVLKSIQSLHSNSSEENISIRYAQPGEFSKRAFQNGRADLTQLEGIGDLIDAETESQRKSALSSFNGENKVLFSSWRKSILENMAQLTAIIDFGEDADIEDIDNIFNGVSRNVELLKGDISSFVKKLEKSNILKAGIKLALIGEPNAGKSSLLNTMVDDNVAIVSNIPGTTRDSIDVMLDLEGYKVVICDTAGIRNKSSDEIELQGIERAKLKSVHSDIVLLLVDSANPSGNFISEDMLEHFNTSLKRKEVFIVLTKTDLLKDRNQLAGIKESISKKLNGNYPICAISCVENTGVEELMGSLISKFQEITNSNDETGPIIVSKRVEEILHNDVLYGLKEFQNAKALDDVVMASEGLNIASEGIGKITGETIGVEEVLGVVFSNFCVGK</sequence>
<dbReference type="Gene3D" id="3.30.1360.120">
    <property type="entry name" value="Probable tRNA modification gtpase trme, domain 1"/>
    <property type="match status" value="1"/>
</dbReference>
<dbReference type="CDD" id="cd04164">
    <property type="entry name" value="trmE"/>
    <property type="match status" value="1"/>
</dbReference>
<dbReference type="InterPro" id="IPR027368">
    <property type="entry name" value="MnmE_dom2"/>
</dbReference>
<dbReference type="EMBL" id="UFAJ01000007">
    <property type="protein sequence ID" value="SSD58350.1"/>
    <property type="molecule type" value="Genomic_DNA"/>
</dbReference>
<dbReference type="Pfam" id="PF01926">
    <property type="entry name" value="MMR_HSR1"/>
    <property type="match status" value="1"/>
</dbReference>
<dbReference type="Gene3D" id="1.20.120.430">
    <property type="entry name" value="tRNA modification GTPase MnmE domain 2"/>
    <property type="match status" value="1"/>
</dbReference>
<dbReference type="GO" id="GO:0002098">
    <property type="term" value="P:tRNA wobble uridine modification"/>
    <property type="evidence" value="ECO:0007669"/>
    <property type="project" value="TreeGrafter"/>
</dbReference>
<evidence type="ECO:0000256" key="3">
    <source>
        <dbReference type="ARBA" id="ARBA00022694"/>
    </source>
</evidence>
<dbReference type="Gene3D" id="3.40.50.300">
    <property type="entry name" value="P-loop containing nucleotide triphosphate hydrolases"/>
    <property type="match status" value="1"/>
</dbReference>
<dbReference type="InterPro" id="IPR006073">
    <property type="entry name" value="GTP-bd"/>
</dbReference>
<dbReference type="InterPro" id="IPR025867">
    <property type="entry name" value="MnmE_helical"/>
</dbReference>
<dbReference type="InterPro" id="IPR004520">
    <property type="entry name" value="GTPase_MnmE"/>
</dbReference>
<dbReference type="Pfam" id="PF12631">
    <property type="entry name" value="MnmE_helical"/>
    <property type="match status" value="1"/>
</dbReference>
<evidence type="ECO:0000313" key="9">
    <source>
        <dbReference type="Proteomes" id="UP000262825"/>
    </source>
</evidence>
<protein>
    <submittedName>
        <fullName evidence="8">Related to tRNA modification GTPase MSS1, mitochondrial</fullName>
    </submittedName>
</protein>
<evidence type="ECO:0000259" key="7">
    <source>
        <dbReference type="PROSITE" id="PS51709"/>
    </source>
</evidence>
<dbReference type="VEuPathDB" id="FungiDB:SCODWIG_00111"/>
<dbReference type="FunFam" id="3.30.1360.120:FF:000007">
    <property type="entry name" value="tRNA modification GTPase GTPBP3, mitochondrial"/>
    <property type="match status" value="1"/>
</dbReference>
<dbReference type="NCBIfam" id="TIGR00231">
    <property type="entry name" value="small_GTP"/>
    <property type="match status" value="1"/>
</dbReference>
<name>A0A376B2I9_9ASCO</name>
<dbReference type="Pfam" id="PF10396">
    <property type="entry name" value="TrmE_N"/>
    <property type="match status" value="1"/>
</dbReference>
<dbReference type="PRINTS" id="PR00449">
    <property type="entry name" value="RASTRNSFRMNG"/>
</dbReference>
<reference evidence="9" key="1">
    <citation type="submission" date="2018-06" db="EMBL/GenBank/DDBJ databases">
        <authorList>
            <person name="Guldener U."/>
        </authorList>
    </citation>
    <scope>NUCLEOTIDE SEQUENCE [LARGE SCALE GENOMIC DNA]</scope>
    <source>
        <strain evidence="9">UTAD17</strain>
    </source>
</reference>
<accession>A0A376B2I9</accession>
<dbReference type="GO" id="GO:0003924">
    <property type="term" value="F:GTPase activity"/>
    <property type="evidence" value="ECO:0007669"/>
    <property type="project" value="InterPro"/>
</dbReference>
<evidence type="ECO:0000256" key="6">
    <source>
        <dbReference type="RuleBase" id="RU003313"/>
    </source>
</evidence>
<evidence type="ECO:0000256" key="5">
    <source>
        <dbReference type="ARBA" id="ARBA00023134"/>
    </source>
</evidence>
<dbReference type="PANTHER" id="PTHR42714:SF2">
    <property type="entry name" value="TRNA MODIFICATION GTPASE GTPBP3, MITOCHONDRIAL"/>
    <property type="match status" value="1"/>
</dbReference>
<evidence type="ECO:0000313" key="8">
    <source>
        <dbReference type="EMBL" id="SSD58350.1"/>
    </source>
</evidence>
<dbReference type="GO" id="GO:0005739">
    <property type="term" value="C:mitochondrion"/>
    <property type="evidence" value="ECO:0007669"/>
    <property type="project" value="UniProtKB-SubCell"/>
</dbReference>
<dbReference type="NCBIfam" id="TIGR00450">
    <property type="entry name" value="mnmE_trmE_thdF"/>
    <property type="match status" value="1"/>
</dbReference>
<feature type="domain" description="TrmE-type G" evidence="7">
    <location>
        <begin position="237"/>
        <end position="408"/>
    </location>
</feature>